<feature type="compositionally biased region" description="Polar residues" evidence="1">
    <location>
        <begin position="26"/>
        <end position="40"/>
    </location>
</feature>
<feature type="region of interest" description="Disordered" evidence="1">
    <location>
        <begin position="443"/>
        <end position="674"/>
    </location>
</feature>
<dbReference type="eggNOG" id="ENOG502QV98">
    <property type="taxonomic scope" value="Eukaryota"/>
</dbReference>
<feature type="region of interest" description="Disordered" evidence="1">
    <location>
        <begin position="759"/>
        <end position="785"/>
    </location>
</feature>
<feature type="compositionally biased region" description="Acidic residues" evidence="1">
    <location>
        <begin position="868"/>
        <end position="878"/>
    </location>
</feature>
<gene>
    <name evidence="2" type="ORF">LELG_04207</name>
</gene>
<feature type="compositionally biased region" description="Polar residues" evidence="1">
    <location>
        <begin position="762"/>
        <end position="775"/>
    </location>
</feature>
<feature type="compositionally biased region" description="Low complexity" evidence="1">
    <location>
        <begin position="471"/>
        <end position="490"/>
    </location>
</feature>
<feature type="compositionally biased region" description="Basic and acidic residues" evidence="1">
    <location>
        <begin position="41"/>
        <end position="63"/>
    </location>
</feature>
<feature type="region of interest" description="Disordered" evidence="1">
    <location>
        <begin position="18"/>
        <end position="64"/>
    </location>
</feature>
<evidence type="ECO:0000256" key="1">
    <source>
        <dbReference type="SAM" id="MobiDB-lite"/>
    </source>
</evidence>
<feature type="region of interest" description="Disordered" evidence="1">
    <location>
        <begin position="983"/>
        <end position="1002"/>
    </location>
</feature>
<dbReference type="VEuPathDB" id="FungiDB:LELG_04207"/>
<accession>A5E3L9</accession>
<dbReference type="AlphaFoldDB" id="A5E3L9"/>
<feature type="region of interest" description="Disordered" evidence="1">
    <location>
        <begin position="868"/>
        <end position="887"/>
    </location>
</feature>
<feature type="compositionally biased region" description="Polar residues" evidence="1">
    <location>
        <begin position="574"/>
        <end position="607"/>
    </location>
</feature>
<reference evidence="2 3" key="1">
    <citation type="journal article" date="2009" name="Nature">
        <title>Evolution of pathogenicity and sexual reproduction in eight Candida genomes.</title>
        <authorList>
            <person name="Butler G."/>
            <person name="Rasmussen M.D."/>
            <person name="Lin M.F."/>
            <person name="Santos M.A."/>
            <person name="Sakthikumar S."/>
            <person name="Munro C.A."/>
            <person name="Rheinbay E."/>
            <person name="Grabherr M."/>
            <person name="Forche A."/>
            <person name="Reedy J.L."/>
            <person name="Agrafioti I."/>
            <person name="Arnaud M.B."/>
            <person name="Bates S."/>
            <person name="Brown A.J."/>
            <person name="Brunke S."/>
            <person name="Costanzo M.C."/>
            <person name="Fitzpatrick D.A."/>
            <person name="de Groot P.W."/>
            <person name="Harris D."/>
            <person name="Hoyer L.L."/>
            <person name="Hube B."/>
            <person name="Klis F.M."/>
            <person name="Kodira C."/>
            <person name="Lennard N."/>
            <person name="Logue M.E."/>
            <person name="Martin R."/>
            <person name="Neiman A.M."/>
            <person name="Nikolaou E."/>
            <person name="Quail M.A."/>
            <person name="Quinn J."/>
            <person name="Santos M.C."/>
            <person name="Schmitzberger F.F."/>
            <person name="Sherlock G."/>
            <person name="Shah P."/>
            <person name="Silverstein K.A."/>
            <person name="Skrzypek M.S."/>
            <person name="Soll D."/>
            <person name="Staggs R."/>
            <person name="Stansfield I."/>
            <person name="Stumpf M.P."/>
            <person name="Sudbery P.E."/>
            <person name="Srikantha T."/>
            <person name="Zeng Q."/>
            <person name="Berman J."/>
            <person name="Berriman M."/>
            <person name="Heitman J."/>
            <person name="Gow N.A."/>
            <person name="Lorenz M.C."/>
            <person name="Birren B.W."/>
            <person name="Kellis M."/>
            <person name="Cuomo C.A."/>
        </authorList>
    </citation>
    <scope>NUCLEOTIDE SEQUENCE [LARGE SCALE GENOMIC DNA]</scope>
    <source>
        <strain evidence="3">ATCC 11503 / BCRC 21390 / CBS 2605 / JCM 1781 / NBRC 1676 / NRRL YB-4239</strain>
    </source>
</reference>
<protein>
    <submittedName>
        <fullName evidence="2">Uncharacterized protein</fullName>
    </submittedName>
</protein>
<dbReference type="OMA" id="RCCHHTA"/>
<dbReference type="HOGENOM" id="CLU_282842_0_0_1"/>
<proteinExistence type="predicted"/>
<keyword evidence="3" id="KW-1185">Reference proteome</keyword>
<dbReference type="KEGG" id="lel:PVL30_003932"/>
<feature type="compositionally biased region" description="Low complexity" evidence="1">
    <location>
        <begin position="529"/>
        <end position="538"/>
    </location>
</feature>
<dbReference type="Proteomes" id="UP000001996">
    <property type="component" value="Unassembled WGS sequence"/>
</dbReference>
<sequence>MSDSELDTEIYQTISYTQHMGDLSPKSKSASIKQNAVANQHDSKEPDQLQQEDTRNKDRDKTPHISAVEGNGYSIHIGKESCTKTVNAIGENEQKFLTSNTNGWIHGYRVPFSLITYKRSLDTSTKIRLDKSYRDFQFIFNPKYHLDEIEHSGFGRKSSDVSFSQEDYSPNSSPRLQKIYKPGSTLDSDAFMGYVSFPRVSFNVPNHVRRDKRRLRQVSEIPQLCYQTSFPVGDLTYLFGGLFVSKFTTFDDIGLPRNVDLNKISVHFPYELPPFVNTKLLTSPFLQKHPSLFIMNSLNNTVTDFDISNSGDFPGHLSAMVATKITPEHFFFYGGFEIIDESVSYHPTIDRWIIRKKLVMNQDGYILNTVNFKFTKIKLEPSNASVKIARIGLGACANIFEPFLKQQSRALSDIKLNHANISAENQRPLLPVAFSRARSSHWSSETSSVHTPIPPQPQKSLASVKSKATEAELMTTTAAMTETATTTPATTPTPTPPATTTTATTSASAMANTESKRLSSPNSNKGLESSTSTSSAASKDSGADFSVTRTRSVRQPNLHRVATTKSYDFAKNESPVSNTLSSGPTSVSENASASPSISMPTPTSLTTFDKFKKRFHRSNMKNTYSQSVRNHRSNSFSNKNDANNNAQNNTNGNNSNNNSGNNSTANSATPSPVLKTTRPIIGSLNNVITNLTVFPISSKPVDLNSHSQASYKSAKASRTPSSSSIKFTNAGETAHKQPPKLLVQTSNFEQHSKTLDSLPDTIASSQHNKQDSLQTPHHKFAPPKRAKTMDNEIIEVETIRQNMPSLKTHTFDYQAIDTDLSSHTDVDEENGGVKPSRNTHSKVGKLFNDVLTNISVFIYGGFVLNDEEENENEEDREEQETKKEENILGSSSNVRKFYATNDFLKIDLSTTEENPKSLERMTFLDSALVMKIGLDPKTCDICLDEDINWPTPRGYFASSMIDISNDVGEKCNLEIAKVPKHPLNPLAEKRPQSPDISIGGSSGSTGAAGIAVDSARASLEQSDVSLGQVRSYFSGRAFVVQGGCTEDNQFFGDFYKFVFDTCKWEKMPTYTFDYFQKPLLPGEDDDATYYTKENTVDKPHLMEAEFRSCHHTCLYYQNEEHDYLFFIGGIVNEYLRFVDPKPYVTDKFDVSRISALQVASSNPYIMRFAVLNLRTQTWKYIRYFFDFNHAITNSYLDRLKDKDYYINSRLLHFAGTVSLTGKIITVAQGLFIILPEKKEDLKNVRDDIPPDEALLGAHIQFTLAGL</sequence>
<evidence type="ECO:0000313" key="2">
    <source>
        <dbReference type="EMBL" id="EDK46027.1"/>
    </source>
</evidence>
<dbReference type="STRING" id="379508.A5E3L9"/>
<organism evidence="2 3">
    <name type="scientific">Lodderomyces elongisporus (strain ATCC 11503 / CBS 2605 / JCM 1781 / NBRC 1676 / NRRL YB-4239)</name>
    <name type="common">Yeast</name>
    <name type="synonym">Saccharomyces elongisporus</name>
    <dbReference type="NCBI Taxonomy" id="379508"/>
    <lineage>
        <taxon>Eukaryota</taxon>
        <taxon>Fungi</taxon>
        <taxon>Dikarya</taxon>
        <taxon>Ascomycota</taxon>
        <taxon>Saccharomycotina</taxon>
        <taxon>Pichiomycetes</taxon>
        <taxon>Debaryomycetaceae</taxon>
        <taxon>Candida/Lodderomyces clade</taxon>
        <taxon>Lodderomyces</taxon>
    </lineage>
</organism>
<feature type="compositionally biased region" description="Polar residues" evidence="1">
    <location>
        <begin position="518"/>
        <end position="528"/>
    </location>
</feature>
<dbReference type="InParanoid" id="A5E3L9"/>
<evidence type="ECO:0000313" key="3">
    <source>
        <dbReference type="Proteomes" id="UP000001996"/>
    </source>
</evidence>
<feature type="compositionally biased region" description="Basic residues" evidence="1">
    <location>
        <begin position="776"/>
        <end position="785"/>
    </location>
</feature>
<dbReference type="GeneID" id="5231733"/>
<feature type="compositionally biased region" description="Low complexity" evidence="1">
    <location>
        <begin position="498"/>
        <end position="513"/>
    </location>
</feature>
<feature type="compositionally biased region" description="Low complexity" evidence="1">
    <location>
        <begin position="633"/>
        <end position="668"/>
    </location>
</feature>
<dbReference type="EMBL" id="CH981529">
    <property type="protein sequence ID" value="EDK46027.1"/>
    <property type="molecule type" value="Genomic_DNA"/>
</dbReference>
<dbReference type="OrthoDB" id="10251809at2759"/>
<name>A5E3L9_LODEL</name>